<gene>
    <name evidence="2" type="primary">SGR6_2</name>
    <name evidence="2" type="ORF">CK203_102278</name>
</gene>
<dbReference type="InterPro" id="IPR055408">
    <property type="entry name" value="HEAT_MROH2B-like"/>
</dbReference>
<feature type="domain" description="MROH2B-like HEAT-repeats" evidence="1">
    <location>
        <begin position="188"/>
        <end position="465"/>
    </location>
</feature>
<comment type="caution">
    <text evidence="2">The sequence shown here is derived from an EMBL/GenBank/DDBJ whole genome shotgun (WGS) entry which is preliminary data.</text>
</comment>
<reference evidence="2 3" key="1">
    <citation type="journal article" date="2018" name="PLoS Genet.">
        <title>Population sequencing reveals clonal diversity and ancestral inbreeding in the grapevine cultivar Chardonnay.</title>
        <authorList>
            <person name="Roach M.J."/>
            <person name="Johnson D.L."/>
            <person name="Bohlmann J."/>
            <person name="van Vuuren H.J."/>
            <person name="Jones S.J."/>
            <person name="Pretorius I.S."/>
            <person name="Schmidt S.A."/>
            <person name="Borneman A.R."/>
        </authorList>
    </citation>
    <scope>NUCLEOTIDE SEQUENCE [LARGE SCALE GENOMIC DNA]</scope>
    <source>
        <strain evidence="3">cv. Chardonnay</strain>
        <tissue evidence="2">Leaf</tissue>
    </source>
</reference>
<proteinExistence type="predicted"/>
<dbReference type="InterPro" id="IPR045206">
    <property type="entry name" value="Maestro_heat-like_prot"/>
</dbReference>
<evidence type="ECO:0000259" key="1">
    <source>
        <dbReference type="Pfam" id="PF23210"/>
    </source>
</evidence>
<dbReference type="Pfam" id="PF23210">
    <property type="entry name" value="HEAT_Maestro_2"/>
    <property type="match status" value="1"/>
</dbReference>
<evidence type="ECO:0000313" key="3">
    <source>
        <dbReference type="Proteomes" id="UP000288805"/>
    </source>
</evidence>
<dbReference type="EMBL" id="QGNW01001261">
    <property type="protein sequence ID" value="RVW47963.1"/>
    <property type="molecule type" value="Genomic_DNA"/>
</dbReference>
<sequence>MCLLRRYLWYNLVLLIVEDFKISSSVLNSFRSNSLNGAQNVWTFHSLRSGSLTEKHSWREQMSIHSLSSLWSYNMFKETFAQVEQRTWLSLFCTNIARPDWASSCDWDLGYKKDLDIAFLATCSLHNLLNASLLSENGPPLLDFEVHKICEFLLLSKNMASLLIENERLVELNALTAPVHRLCFILQELMVILSTLLPVVCINNDSKEQSDFSVGLKTYNEVQHCFLTVGLVYPEDLFMFLLNKCRLNEEPLTFGALCVLKHLLPRLSEAWHSKRPLLVEAVKLLLDEQILGVRKALSELVVIMASHCYLVGPSGELFVEYLVRNCALSDQESYALENSKEVIRSNNNNYGCQYKRLEVKSGAVCLTELRSICEKGLLLLTITIPEMEHILWPFLLKMIIPRAYTGAAATVCRCISELCRHGSSYANTMLSECKARIDIPNPEELFARLVVLLHNPLAREQLATQVLTVSSCYP</sequence>
<name>A0A438EJQ4_VITVI</name>
<accession>A0A438EJQ4</accession>
<dbReference type="PANTHER" id="PTHR23120:SF0">
    <property type="entry name" value="MAESTRO HEAT-LIKE REPEAT FAMILY MEMBER 1"/>
    <property type="match status" value="1"/>
</dbReference>
<dbReference type="Proteomes" id="UP000288805">
    <property type="component" value="Unassembled WGS sequence"/>
</dbReference>
<dbReference type="AlphaFoldDB" id="A0A438EJQ4"/>
<protein>
    <submittedName>
        <fullName evidence="2">Protein SHOOT GRAVITROPISM 6</fullName>
    </submittedName>
</protein>
<organism evidence="2 3">
    <name type="scientific">Vitis vinifera</name>
    <name type="common">Grape</name>
    <dbReference type="NCBI Taxonomy" id="29760"/>
    <lineage>
        <taxon>Eukaryota</taxon>
        <taxon>Viridiplantae</taxon>
        <taxon>Streptophyta</taxon>
        <taxon>Embryophyta</taxon>
        <taxon>Tracheophyta</taxon>
        <taxon>Spermatophyta</taxon>
        <taxon>Magnoliopsida</taxon>
        <taxon>eudicotyledons</taxon>
        <taxon>Gunneridae</taxon>
        <taxon>Pentapetalae</taxon>
        <taxon>rosids</taxon>
        <taxon>Vitales</taxon>
        <taxon>Vitaceae</taxon>
        <taxon>Viteae</taxon>
        <taxon>Vitis</taxon>
    </lineage>
</organism>
<dbReference type="PANTHER" id="PTHR23120">
    <property type="entry name" value="MAESTRO-RELATED HEAT DOMAIN-CONTAINING"/>
    <property type="match status" value="1"/>
</dbReference>
<evidence type="ECO:0000313" key="2">
    <source>
        <dbReference type="EMBL" id="RVW47963.1"/>
    </source>
</evidence>